<sequence length="57" mass="6464">MAIVRLDSVGHANRQPSFKTSYLKMPLLAAEGFMIQLIQIQGEKAERFQTIIRVCLT</sequence>
<dbReference type="Proteomes" id="UP000326857">
    <property type="component" value="Unassembled WGS sequence"/>
</dbReference>
<name>A0A5E7XR39_9SPHN</name>
<organism evidence="1 2">
    <name type="scientific">Sphingomonas aurantiaca</name>
    <dbReference type="NCBI Taxonomy" id="185949"/>
    <lineage>
        <taxon>Bacteria</taxon>
        <taxon>Pseudomonadati</taxon>
        <taxon>Pseudomonadota</taxon>
        <taxon>Alphaproteobacteria</taxon>
        <taxon>Sphingomonadales</taxon>
        <taxon>Sphingomonadaceae</taxon>
        <taxon>Sphingomonas</taxon>
    </lineage>
</organism>
<dbReference type="EMBL" id="CABVLI010000004">
    <property type="protein sequence ID" value="VVS96915.1"/>
    <property type="molecule type" value="Genomic_DNA"/>
</dbReference>
<evidence type="ECO:0000313" key="2">
    <source>
        <dbReference type="Proteomes" id="UP000326857"/>
    </source>
</evidence>
<evidence type="ECO:0000313" key="1">
    <source>
        <dbReference type="EMBL" id="VVS96915.1"/>
    </source>
</evidence>
<protein>
    <submittedName>
        <fullName evidence="1">Uncharacterized protein</fullName>
    </submittedName>
</protein>
<reference evidence="1 2" key="1">
    <citation type="submission" date="2019-09" db="EMBL/GenBank/DDBJ databases">
        <authorList>
            <person name="Dittami M. S."/>
        </authorList>
    </citation>
    <scope>NUCLEOTIDE SEQUENCE [LARGE SCALE GENOMIC DNA]</scope>
    <source>
        <strain evidence="1">SPHINGO391</strain>
    </source>
</reference>
<gene>
    <name evidence="1" type="ORF">SPHINGO391_120013</name>
</gene>
<dbReference type="AlphaFoldDB" id="A0A5E7XR39"/>
<accession>A0A5E7XR39</accession>
<proteinExistence type="predicted"/>